<feature type="domain" description="NolW-like" evidence="9">
    <location>
        <begin position="207"/>
        <end position="306"/>
    </location>
</feature>
<dbReference type="OrthoDB" id="176040at2"/>
<dbReference type="GO" id="GO:0009306">
    <property type="term" value="P:protein secretion"/>
    <property type="evidence" value="ECO:0007669"/>
    <property type="project" value="InterPro"/>
</dbReference>
<evidence type="ECO:0000256" key="2">
    <source>
        <dbReference type="ARBA" id="ARBA00022729"/>
    </source>
</evidence>
<dbReference type="EMBL" id="VAUV01000005">
    <property type="protein sequence ID" value="TLD71294.1"/>
    <property type="molecule type" value="Genomic_DNA"/>
</dbReference>
<evidence type="ECO:0000256" key="4">
    <source>
        <dbReference type="RuleBase" id="RU004003"/>
    </source>
</evidence>
<comment type="subcellular location">
    <subcellularLocation>
        <location evidence="5">Cell outer membrane</location>
    </subcellularLocation>
    <subcellularLocation>
        <location evidence="1">Membrane</location>
    </subcellularLocation>
</comment>
<dbReference type="Proteomes" id="UP000306196">
    <property type="component" value="Unassembled WGS sequence"/>
</dbReference>
<feature type="compositionally biased region" description="Gly residues" evidence="6">
    <location>
        <begin position="363"/>
        <end position="381"/>
    </location>
</feature>
<feature type="signal peptide" evidence="7">
    <location>
        <begin position="1"/>
        <end position="21"/>
    </location>
</feature>
<dbReference type="Pfam" id="PF03958">
    <property type="entry name" value="Secretin_N"/>
    <property type="match status" value="2"/>
</dbReference>
<evidence type="ECO:0000313" key="10">
    <source>
        <dbReference type="EMBL" id="TLD71294.1"/>
    </source>
</evidence>
<comment type="similarity">
    <text evidence="4">Belongs to the bacterial secretin family.</text>
</comment>
<feature type="domain" description="Type II/III secretion system secretin-like" evidence="8">
    <location>
        <begin position="533"/>
        <end position="700"/>
    </location>
</feature>
<comment type="caution">
    <text evidence="10">The sequence shown here is derived from an EMBL/GenBank/DDBJ whole genome shotgun (WGS) entry which is preliminary data.</text>
</comment>
<protein>
    <submittedName>
        <fullName evidence="10">Uncharacterized protein</fullName>
    </submittedName>
</protein>
<feature type="domain" description="NolW-like" evidence="9">
    <location>
        <begin position="141"/>
        <end position="201"/>
    </location>
</feature>
<dbReference type="InterPro" id="IPR005644">
    <property type="entry name" value="NolW-like"/>
</dbReference>
<keyword evidence="2 7" id="KW-0732">Signal</keyword>
<keyword evidence="3" id="KW-0472">Membrane</keyword>
<evidence type="ECO:0000259" key="8">
    <source>
        <dbReference type="Pfam" id="PF00263"/>
    </source>
</evidence>
<dbReference type="PRINTS" id="PR00811">
    <property type="entry name" value="BCTERIALGSPD"/>
</dbReference>
<feature type="chain" id="PRO_5024399561" evidence="7">
    <location>
        <begin position="22"/>
        <end position="774"/>
    </location>
</feature>
<evidence type="ECO:0000313" key="11">
    <source>
        <dbReference type="Proteomes" id="UP000306196"/>
    </source>
</evidence>
<dbReference type="GO" id="GO:0015627">
    <property type="term" value="C:type II protein secretion system complex"/>
    <property type="evidence" value="ECO:0007669"/>
    <property type="project" value="TreeGrafter"/>
</dbReference>
<dbReference type="RefSeq" id="WP_138085509.1">
    <property type="nucleotide sequence ID" value="NZ_VAUV01000005.1"/>
</dbReference>
<evidence type="ECO:0000256" key="1">
    <source>
        <dbReference type="ARBA" id="ARBA00004370"/>
    </source>
</evidence>
<feature type="compositionally biased region" description="Low complexity" evidence="6">
    <location>
        <begin position="346"/>
        <end position="362"/>
    </location>
</feature>
<reference evidence="10 11" key="1">
    <citation type="submission" date="2019-05" db="EMBL/GenBank/DDBJ databases">
        <title>Verrucobacter flavum gen. nov., sp. nov. a new member of the family Verrucomicrobiaceae.</title>
        <authorList>
            <person name="Szuroczki S."/>
            <person name="Abbaszade G."/>
            <person name="Szabo A."/>
            <person name="Felfoldi T."/>
            <person name="Schumann P."/>
            <person name="Boka K."/>
            <person name="Keki Z."/>
            <person name="Toumi M."/>
            <person name="Toth E."/>
        </authorList>
    </citation>
    <scope>NUCLEOTIDE SEQUENCE [LARGE SCALE GENOMIC DNA]</scope>
    <source>
        <strain evidence="10 11">MG-N-17</strain>
    </source>
</reference>
<dbReference type="InterPro" id="IPR038591">
    <property type="entry name" value="NolW-like_sf"/>
</dbReference>
<dbReference type="InterPro" id="IPR050810">
    <property type="entry name" value="Bact_Secretion_Sys_Channel"/>
</dbReference>
<keyword evidence="5" id="KW-0813">Transport</keyword>
<evidence type="ECO:0000256" key="5">
    <source>
        <dbReference type="RuleBase" id="RU004004"/>
    </source>
</evidence>
<sequence>MFCRSFYLCVVASLLLAGVHAQNNAPSPDSPESIAVQFPPGTPIGEVLNTYQRLTGKRLIRDTALEAAVVNIETTGKLSPPEAIEFIEKSLLLAGYALVPSGDQMIKVIVISGDKLPASEGVPMILREADLPQSDQVVNYLLPLRYLDADEAARAFAQVVPPHSYGKITAVPNAQALLITENSNTIRSYVELAAQVDLPPSETKHHLVHLTRADAEVVAEQLSTLLGLETASASGTRAPTERERPTSRQPTAEEAAAPQTVASFAGMSTKAIKPIIQPVERTNSLVIIARPLDIQYIESLIAYLDGESPTSGFISRKLNYIDLTTFVSIAEKSLQRNSKEAGESITPQTTTSTTPVEPSNTSGGFGNRGTGRSGLDGGGLGLGGSGGSASSGFGFGGVEPLDVTKKAYSVLVSKTLVIVDPGSSRFYASGPPDQLRMLEQLADELDVRPKQILLSVIIGEFTVGEDFNFGLDWIRTLENVGNDSLLGGVLNTQGTAFTDISQLGGAADFLPALDGLTVYGQIGKHWNVFLQTLEKTERFHILQKPTITTLNHQSATIYIGQQLAIPGETLSSVNNLDSGNTIRSTTQYIPVRLQLDITPHIYNNNEVMLEFQQQNNDISGFTTISGNQIPNISEQGMRNRLIVPDRTTVMLGGLITERDRKAKSGLPFLVRIPVVKHLFGSTNKTKERRELMIFVQPRILNDGADHIQEQTDLNRDSRSYQRTQEFANPGDGTPLLPLPEWKEDSDASKAQAVEPGIKQKSTGKAKSTPSTTKR</sequence>
<evidence type="ECO:0000256" key="7">
    <source>
        <dbReference type="SAM" id="SignalP"/>
    </source>
</evidence>
<organism evidence="10 11">
    <name type="scientific">Phragmitibacter flavus</name>
    <dbReference type="NCBI Taxonomy" id="2576071"/>
    <lineage>
        <taxon>Bacteria</taxon>
        <taxon>Pseudomonadati</taxon>
        <taxon>Verrucomicrobiota</taxon>
        <taxon>Verrucomicrobiia</taxon>
        <taxon>Verrucomicrobiales</taxon>
        <taxon>Verrucomicrobiaceae</taxon>
        <taxon>Phragmitibacter</taxon>
    </lineage>
</organism>
<gene>
    <name evidence="10" type="ORF">FEM03_07120</name>
</gene>
<dbReference type="Gene3D" id="3.30.1370.120">
    <property type="match status" value="2"/>
</dbReference>
<dbReference type="Pfam" id="PF00263">
    <property type="entry name" value="Secretin"/>
    <property type="match status" value="1"/>
</dbReference>
<keyword evidence="11" id="KW-1185">Reference proteome</keyword>
<feature type="region of interest" description="Disordered" evidence="6">
    <location>
        <begin position="337"/>
        <end position="381"/>
    </location>
</feature>
<feature type="region of interest" description="Disordered" evidence="6">
    <location>
        <begin position="713"/>
        <end position="774"/>
    </location>
</feature>
<evidence type="ECO:0000256" key="3">
    <source>
        <dbReference type="ARBA" id="ARBA00023136"/>
    </source>
</evidence>
<accession>A0A5R8KG68</accession>
<feature type="compositionally biased region" description="Polar residues" evidence="6">
    <location>
        <begin position="759"/>
        <end position="774"/>
    </location>
</feature>
<dbReference type="PANTHER" id="PTHR30332">
    <property type="entry name" value="PROBABLE GENERAL SECRETION PATHWAY PROTEIN D"/>
    <property type="match status" value="1"/>
</dbReference>
<dbReference type="PANTHER" id="PTHR30332:SF24">
    <property type="entry name" value="SECRETIN GSPD-RELATED"/>
    <property type="match status" value="1"/>
</dbReference>
<evidence type="ECO:0000259" key="9">
    <source>
        <dbReference type="Pfam" id="PF03958"/>
    </source>
</evidence>
<dbReference type="AlphaFoldDB" id="A0A5R8KG68"/>
<dbReference type="Gene3D" id="3.55.50.30">
    <property type="match status" value="1"/>
</dbReference>
<proteinExistence type="inferred from homology"/>
<feature type="region of interest" description="Disordered" evidence="6">
    <location>
        <begin position="230"/>
        <end position="258"/>
    </location>
</feature>
<name>A0A5R8KG68_9BACT</name>
<dbReference type="InterPro" id="IPR001775">
    <property type="entry name" value="GspD/PilQ"/>
</dbReference>
<evidence type="ECO:0000256" key="6">
    <source>
        <dbReference type="SAM" id="MobiDB-lite"/>
    </source>
</evidence>
<dbReference type="GO" id="GO:0009279">
    <property type="term" value="C:cell outer membrane"/>
    <property type="evidence" value="ECO:0007669"/>
    <property type="project" value="UniProtKB-SubCell"/>
</dbReference>
<dbReference type="InterPro" id="IPR004846">
    <property type="entry name" value="T2SS/T3SS_dom"/>
</dbReference>